<keyword evidence="1" id="KW-0723">Serine/threonine-protein kinase</keyword>
<keyword evidence="8" id="KW-1185">Reference proteome</keyword>
<sequence length="96" mass="10581">MLKHPLKEIVTIFSVIVTADQEGEISVESLQLEFSTIKGTTENFSPANKLGEGEFGVVYNGRLEYGQEIAVRRLSQHSRQGANEFKTDSFSSQASA</sequence>
<dbReference type="InterPro" id="IPR011009">
    <property type="entry name" value="Kinase-like_dom_sf"/>
</dbReference>
<accession>F6H7J3</accession>
<evidence type="ECO:0000256" key="6">
    <source>
        <dbReference type="SAM" id="MobiDB-lite"/>
    </source>
</evidence>
<dbReference type="InParanoid" id="F6H7J3"/>
<evidence type="ECO:0000313" key="7">
    <source>
        <dbReference type="EMBL" id="CCB48154.1"/>
    </source>
</evidence>
<evidence type="ECO:0000256" key="5">
    <source>
        <dbReference type="ARBA" id="ARBA00022840"/>
    </source>
</evidence>
<dbReference type="PANTHER" id="PTHR27002:SF181">
    <property type="entry name" value="RECEPTOR-LIKE SERINE_THREONINE-PROTEIN KINASE"/>
    <property type="match status" value="1"/>
</dbReference>
<dbReference type="OrthoDB" id="4062651at2759"/>
<proteinExistence type="predicted"/>
<dbReference type="SUPFAM" id="SSF56112">
    <property type="entry name" value="Protein kinase-like (PK-like)"/>
    <property type="match status" value="1"/>
</dbReference>
<name>F6H7J3_VITVI</name>
<dbReference type="GO" id="GO:0004674">
    <property type="term" value="F:protein serine/threonine kinase activity"/>
    <property type="evidence" value="ECO:0007669"/>
    <property type="project" value="UniProtKB-KW"/>
</dbReference>
<keyword evidence="3" id="KW-0547">Nucleotide-binding</keyword>
<evidence type="ECO:0000313" key="8">
    <source>
        <dbReference type="Proteomes" id="UP000009183"/>
    </source>
</evidence>
<dbReference type="HOGENOM" id="CLU_2363896_0_0_1"/>
<evidence type="ECO:0008006" key="9">
    <source>
        <dbReference type="Google" id="ProtNLM"/>
    </source>
</evidence>
<feature type="region of interest" description="Disordered" evidence="6">
    <location>
        <begin position="77"/>
        <end position="96"/>
    </location>
</feature>
<dbReference type="Proteomes" id="UP000009183">
    <property type="component" value="Chromosome 10"/>
</dbReference>
<gene>
    <name evidence="7" type="ordered locus">VIT_10s0116g00110</name>
</gene>
<organism evidence="7 8">
    <name type="scientific">Vitis vinifera</name>
    <name type="common">Grape</name>
    <dbReference type="NCBI Taxonomy" id="29760"/>
    <lineage>
        <taxon>Eukaryota</taxon>
        <taxon>Viridiplantae</taxon>
        <taxon>Streptophyta</taxon>
        <taxon>Embryophyta</taxon>
        <taxon>Tracheophyta</taxon>
        <taxon>Spermatophyta</taxon>
        <taxon>Magnoliopsida</taxon>
        <taxon>eudicotyledons</taxon>
        <taxon>Gunneridae</taxon>
        <taxon>Pentapetalae</taxon>
        <taxon>rosids</taxon>
        <taxon>Vitales</taxon>
        <taxon>Vitaceae</taxon>
        <taxon>Viteae</taxon>
        <taxon>Vitis</taxon>
    </lineage>
</organism>
<dbReference type="STRING" id="29760.F6H7J3"/>
<dbReference type="GO" id="GO:0005524">
    <property type="term" value="F:ATP binding"/>
    <property type="evidence" value="ECO:0007669"/>
    <property type="project" value="UniProtKB-KW"/>
</dbReference>
<evidence type="ECO:0000256" key="3">
    <source>
        <dbReference type="ARBA" id="ARBA00022741"/>
    </source>
</evidence>
<keyword evidence="4" id="KW-0418">Kinase</keyword>
<protein>
    <recommendedName>
        <fullName evidence="9">Protein kinase domain-containing protein</fullName>
    </recommendedName>
</protein>
<dbReference type="PaxDb" id="29760-VIT_10s0116g00110.t01"/>
<keyword evidence="2" id="KW-0808">Transferase</keyword>
<dbReference type="EMBL" id="FN595248">
    <property type="protein sequence ID" value="CCB48154.1"/>
    <property type="molecule type" value="Genomic_DNA"/>
</dbReference>
<dbReference type="PANTHER" id="PTHR27002">
    <property type="entry name" value="RECEPTOR-LIKE SERINE/THREONINE-PROTEIN KINASE SD1-8"/>
    <property type="match status" value="1"/>
</dbReference>
<keyword evidence="5" id="KW-0067">ATP-binding</keyword>
<reference evidence="8" key="1">
    <citation type="journal article" date="2007" name="Nature">
        <title>The grapevine genome sequence suggests ancestral hexaploidization in major angiosperm phyla.</title>
        <authorList>
            <consortium name="The French-Italian Public Consortium for Grapevine Genome Characterization."/>
            <person name="Jaillon O."/>
            <person name="Aury J.-M."/>
            <person name="Noel B."/>
            <person name="Policriti A."/>
            <person name="Clepet C."/>
            <person name="Casagrande A."/>
            <person name="Choisne N."/>
            <person name="Aubourg S."/>
            <person name="Vitulo N."/>
            <person name="Jubin C."/>
            <person name="Vezzi A."/>
            <person name="Legeai F."/>
            <person name="Hugueney P."/>
            <person name="Dasilva C."/>
            <person name="Horner D."/>
            <person name="Mica E."/>
            <person name="Jublot D."/>
            <person name="Poulain J."/>
            <person name="Bruyere C."/>
            <person name="Billault A."/>
            <person name="Segurens B."/>
            <person name="Gouyvenoux M."/>
            <person name="Ugarte E."/>
            <person name="Cattonaro F."/>
            <person name="Anthouard V."/>
            <person name="Vico V."/>
            <person name="Del Fabbro C."/>
            <person name="Alaux M."/>
            <person name="Di Gaspero G."/>
            <person name="Dumas V."/>
            <person name="Felice N."/>
            <person name="Paillard S."/>
            <person name="Juman I."/>
            <person name="Moroldo M."/>
            <person name="Scalabrin S."/>
            <person name="Canaguier A."/>
            <person name="Le Clainche I."/>
            <person name="Malacrida G."/>
            <person name="Durand E."/>
            <person name="Pesole G."/>
            <person name="Laucou V."/>
            <person name="Chatelet P."/>
            <person name="Merdinoglu D."/>
            <person name="Delledonne M."/>
            <person name="Pezzotti M."/>
            <person name="Lecharny A."/>
            <person name="Scarpelli C."/>
            <person name="Artiguenave F."/>
            <person name="Pe M.E."/>
            <person name="Valle G."/>
            <person name="Morgante M."/>
            <person name="Caboche M."/>
            <person name="Adam-Blondon A.-F."/>
            <person name="Weissenbach J."/>
            <person name="Quetier F."/>
            <person name="Wincker P."/>
        </authorList>
    </citation>
    <scope>NUCLEOTIDE SEQUENCE [LARGE SCALE GENOMIC DNA]</scope>
    <source>
        <strain evidence="8">cv. Pinot noir / PN40024</strain>
    </source>
</reference>
<evidence type="ECO:0000256" key="4">
    <source>
        <dbReference type="ARBA" id="ARBA00022777"/>
    </source>
</evidence>
<dbReference type="AlphaFoldDB" id="F6H7J3"/>
<evidence type="ECO:0000256" key="2">
    <source>
        <dbReference type="ARBA" id="ARBA00022679"/>
    </source>
</evidence>
<dbReference type="Gene3D" id="3.30.200.20">
    <property type="entry name" value="Phosphorylase Kinase, domain 1"/>
    <property type="match status" value="1"/>
</dbReference>
<evidence type="ECO:0000256" key="1">
    <source>
        <dbReference type="ARBA" id="ARBA00022527"/>
    </source>
</evidence>